<accession>A0A0F4YG57</accession>
<dbReference type="EMBL" id="LASV01000689">
    <property type="protein sequence ID" value="KKA17217.1"/>
    <property type="molecule type" value="Genomic_DNA"/>
</dbReference>
<gene>
    <name evidence="1" type="ORF">T310_9073</name>
</gene>
<reference evidence="1 2" key="1">
    <citation type="submission" date="2015-04" db="EMBL/GenBank/DDBJ databases">
        <authorList>
            <person name="Heijne W.H."/>
            <person name="Fedorova N.D."/>
            <person name="Nierman W.C."/>
            <person name="Vollebregt A.W."/>
            <person name="Zhao Z."/>
            <person name="Wu L."/>
            <person name="Kumar M."/>
            <person name="Stam H."/>
            <person name="van den Berg M.A."/>
            <person name="Pel H.J."/>
        </authorList>
    </citation>
    <scope>NUCLEOTIDE SEQUENCE [LARGE SCALE GENOMIC DNA]</scope>
    <source>
        <strain evidence="1 2">CBS 393.64</strain>
    </source>
</reference>
<name>A0A0F4YG57_RASE3</name>
<evidence type="ECO:0000313" key="1">
    <source>
        <dbReference type="EMBL" id="KKA17217.1"/>
    </source>
</evidence>
<protein>
    <submittedName>
        <fullName evidence="1">Uncharacterized protein</fullName>
    </submittedName>
</protein>
<dbReference type="GeneID" id="25321096"/>
<comment type="caution">
    <text evidence="1">The sequence shown here is derived from an EMBL/GenBank/DDBJ whole genome shotgun (WGS) entry which is preliminary data.</text>
</comment>
<organism evidence="1 2">
    <name type="scientific">Rasamsonia emersonii (strain ATCC 16479 / CBS 393.64 / IMI 116815)</name>
    <dbReference type="NCBI Taxonomy" id="1408163"/>
    <lineage>
        <taxon>Eukaryota</taxon>
        <taxon>Fungi</taxon>
        <taxon>Dikarya</taxon>
        <taxon>Ascomycota</taxon>
        <taxon>Pezizomycotina</taxon>
        <taxon>Eurotiomycetes</taxon>
        <taxon>Eurotiomycetidae</taxon>
        <taxon>Eurotiales</taxon>
        <taxon>Trichocomaceae</taxon>
        <taxon>Rasamsonia</taxon>
    </lineage>
</organism>
<dbReference type="RefSeq" id="XP_013323829.1">
    <property type="nucleotide sequence ID" value="XM_013468375.1"/>
</dbReference>
<sequence>QPRIRCLQRRYGVGKGPIFRGCDCHGFQRGIFFSVDRKKYKGTHLLKLERGTSTVLEKAIQTRLCCVKSHDVPWGDARLVLTASVVNLIGLWNPAYGEPRSSAGGSSSGSLSYFVWPQGCMCSTM</sequence>
<proteinExistence type="predicted"/>
<evidence type="ECO:0000313" key="2">
    <source>
        <dbReference type="Proteomes" id="UP000053958"/>
    </source>
</evidence>
<keyword evidence="2" id="KW-1185">Reference proteome</keyword>
<dbReference type="Proteomes" id="UP000053958">
    <property type="component" value="Unassembled WGS sequence"/>
</dbReference>
<feature type="non-terminal residue" evidence="1">
    <location>
        <position position="1"/>
    </location>
</feature>
<dbReference type="AlphaFoldDB" id="A0A0F4YG57"/>